<accession>A0AAD3M5V7</accession>
<dbReference type="GO" id="GO:0005777">
    <property type="term" value="C:peroxisome"/>
    <property type="evidence" value="ECO:0007669"/>
    <property type="project" value="TreeGrafter"/>
</dbReference>
<comment type="catalytic activity">
    <reaction evidence="3">
        <text>4,8-dimethylnonanoyl-CoA + (R)-carnitine = O-4,8-dimethylnonanoyl-(R)-carnitine + CoA</text>
        <dbReference type="Rhea" id="RHEA:44860"/>
        <dbReference type="ChEBI" id="CHEBI:16347"/>
        <dbReference type="ChEBI" id="CHEBI:57287"/>
        <dbReference type="ChEBI" id="CHEBI:77061"/>
        <dbReference type="ChEBI" id="CHEBI:84654"/>
    </reaction>
</comment>
<sequence>MKPASAALVAGKNLTQQSGLPSQPVPPLKQTCELYLSIVKPIVGAEELKRTKKLVGEFLKAGGVGEKLQRSLERKACNTENW</sequence>
<dbReference type="SUPFAM" id="SSF52777">
    <property type="entry name" value="CoA-dependent acyltransferases"/>
    <property type="match status" value="1"/>
</dbReference>
<comment type="caution">
    <text evidence="6">The sequence shown here is derived from an EMBL/GenBank/DDBJ whole genome shotgun (WGS) entry which is preliminary data.</text>
</comment>
<dbReference type="Pfam" id="PF00755">
    <property type="entry name" value="Carn_acyltransf"/>
    <property type="match status" value="1"/>
</dbReference>
<feature type="region of interest" description="Disordered" evidence="4">
    <location>
        <begin position="1"/>
        <end position="25"/>
    </location>
</feature>
<feature type="domain" description="Choline/carnitine acyltransferase" evidence="5">
    <location>
        <begin position="23"/>
        <end position="82"/>
    </location>
</feature>
<organism evidence="6 7">
    <name type="scientific">Lates japonicus</name>
    <name type="common">Japanese lates</name>
    <dbReference type="NCBI Taxonomy" id="270547"/>
    <lineage>
        <taxon>Eukaryota</taxon>
        <taxon>Metazoa</taxon>
        <taxon>Chordata</taxon>
        <taxon>Craniata</taxon>
        <taxon>Vertebrata</taxon>
        <taxon>Euteleostomi</taxon>
        <taxon>Actinopterygii</taxon>
        <taxon>Neopterygii</taxon>
        <taxon>Teleostei</taxon>
        <taxon>Neoteleostei</taxon>
        <taxon>Acanthomorphata</taxon>
        <taxon>Carangaria</taxon>
        <taxon>Carangaria incertae sedis</taxon>
        <taxon>Centropomidae</taxon>
        <taxon>Lates</taxon>
    </lineage>
</organism>
<evidence type="ECO:0000256" key="1">
    <source>
        <dbReference type="ARBA" id="ARBA00005005"/>
    </source>
</evidence>
<evidence type="ECO:0000313" key="6">
    <source>
        <dbReference type="EMBL" id="GLD47696.1"/>
    </source>
</evidence>
<dbReference type="GO" id="GO:0019254">
    <property type="term" value="P:carnitine metabolic process, CoA-linked"/>
    <property type="evidence" value="ECO:0007669"/>
    <property type="project" value="TreeGrafter"/>
</dbReference>
<protein>
    <submittedName>
        <fullName evidence="6">Carnitine O-acetyltransferase-like protein</fullName>
    </submittedName>
</protein>
<feature type="non-terminal residue" evidence="6">
    <location>
        <position position="82"/>
    </location>
</feature>
<dbReference type="InterPro" id="IPR039551">
    <property type="entry name" value="Cho/carn_acyl_trans"/>
</dbReference>
<comment type="pathway">
    <text evidence="1">Lipid metabolism; fatty acid beta-oxidation.</text>
</comment>
<keyword evidence="2" id="KW-0808">Transferase</keyword>
<dbReference type="PANTHER" id="PTHR22589">
    <property type="entry name" value="CARNITINE O-ACYLTRANSFERASE"/>
    <property type="match status" value="1"/>
</dbReference>
<gene>
    <name evidence="6" type="ORF">AKAME5_002955900</name>
</gene>
<dbReference type="GO" id="GO:0004092">
    <property type="term" value="F:carnitine O-acetyltransferase activity"/>
    <property type="evidence" value="ECO:0007669"/>
    <property type="project" value="TreeGrafter"/>
</dbReference>
<dbReference type="Proteomes" id="UP001279410">
    <property type="component" value="Unassembled WGS sequence"/>
</dbReference>
<dbReference type="AlphaFoldDB" id="A0AAD3M5V7"/>
<evidence type="ECO:0000256" key="4">
    <source>
        <dbReference type="SAM" id="MobiDB-lite"/>
    </source>
</evidence>
<dbReference type="EMBL" id="BRZM01006511">
    <property type="protein sequence ID" value="GLD47696.1"/>
    <property type="molecule type" value="Genomic_DNA"/>
</dbReference>
<dbReference type="Gene3D" id="1.10.275.20">
    <property type="entry name" value="Choline/Carnitine o-acyltransferase"/>
    <property type="match status" value="1"/>
</dbReference>
<evidence type="ECO:0000256" key="2">
    <source>
        <dbReference type="ARBA" id="ARBA00023315"/>
    </source>
</evidence>
<dbReference type="InterPro" id="IPR042572">
    <property type="entry name" value="Carn_acyl_trans_N"/>
</dbReference>
<evidence type="ECO:0000259" key="5">
    <source>
        <dbReference type="Pfam" id="PF00755"/>
    </source>
</evidence>
<keyword evidence="7" id="KW-1185">Reference proteome</keyword>
<evidence type="ECO:0000313" key="7">
    <source>
        <dbReference type="Proteomes" id="UP001279410"/>
    </source>
</evidence>
<reference evidence="6" key="1">
    <citation type="submission" date="2022-08" db="EMBL/GenBank/DDBJ databases">
        <title>Genome sequencing of akame (Lates japonicus).</title>
        <authorList>
            <person name="Hashiguchi Y."/>
            <person name="Takahashi H."/>
        </authorList>
    </citation>
    <scope>NUCLEOTIDE SEQUENCE</scope>
    <source>
        <strain evidence="6">Kochi</strain>
    </source>
</reference>
<keyword evidence="2" id="KW-0012">Acyltransferase</keyword>
<evidence type="ECO:0000256" key="3">
    <source>
        <dbReference type="ARBA" id="ARBA00048999"/>
    </source>
</evidence>
<dbReference type="PANTHER" id="PTHR22589:SF50">
    <property type="entry name" value="CARNITINE O-ACETYLTRANSFERASE"/>
    <property type="match status" value="1"/>
</dbReference>
<name>A0AAD3M5V7_LATJO</name>
<dbReference type="InterPro" id="IPR000542">
    <property type="entry name" value="Carn_acyl_trans"/>
</dbReference>
<proteinExistence type="predicted"/>